<dbReference type="EMBL" id="JABCIY010000091">
    <property type="protein sequence ID" value="KAF7193224.1"/>
    <property type="molecule type" value="Genomic_DNA"/>
</dbReference>
<organism evidence="2 3">
    <name type="scientific">Pseudocercospora fuligena</name>
    <dbReference type="NCBI Taxonomy" id="685502"/>
    <lineage>
        <taxon>Eukaryota</taxon>
        <taxon>Fungi</taxon>
        <taxon>Dikarya</taxon>
        <taxon>Ascomycota</taxon>
        <taxon>Pezizomycotina</taxon>
        <taxon>Dothideomycetes</taxon>
        <taxon>Dothideomycetidae</taxon>
        <taxon>Mycosphaerellales</taxon>
        <taxon>Mycosphaerellaceae</taxon>
        <taxon>Pseudocercospora</taxon>
    </lineage>
</organism>
<sequence>MVSYPFDVQPVQGELIAKRHQRKANEALQEPDIPRRIELPDDIFEVDAIIEFCYEGDYGRRWFGPELFYHVCIFDIAEKYGLFRLKELARDKLKAALSTVYTGADLATTAKHLYLTEEHELREVFVQAIYARRAELLSRGSATREALLNIPELARDMVIRNVDGINGEGSNVAPRDPRNGRPSVATPDQSKGGETGSNSRVSQTDAALGRVEAMRESKEPEQSYDPGIGGADGEAETLALPQRFKQTKRKRSESSAASERYEATEGCARTESV</sequence>
<evidence type="ECO:0008006" key="4">
    <source>
        <dbReference type="Google" id="ProtNLM"/>
    </source>
</evidence>
<name>A0A8H6RKN6_9PEZI</name>
<evidence type="ECO:0000313" key="3">
    <source>
        <dbReference type="Proteomes" id="UP000660729"/>
    </source>
</evidence>
<feature type="compositionally biased region" description="Basic and acidic residues" evidence="1">
    <location>
        <begin position="212"/>
        <end position="221"/>
    </location>
</feature>
<evidence type="ECO:0000313" key="2">
    <source>
        <dbReference type="EMBL" id="KAF7193224.1"/>
    </source>
</evidence>
<gene>
    <name evidence="2" type="ORF">HII31_05450</name>
</gene>
<protein>
    <recommendedName>
        <fullName evidence="4">BTB domain-containing protein</fullName>
    </recommendedName>
</protein>
<dbReference type="AlphaFoldDB" id="A0A8H6RKN6"/>
<evidence type="ECO:0000256" key="1">
    <source>
        <dbReference type="SAM" id="MobiDB-lite"/>
    </source>
</evidence>
<reference evidence="2" key="1">
    <citation type="submission" date="2020-04" db="EMBL/GenBank/DDBJ databases">
        <title>Draft genome resource of the tomato pathogen Pseudocercospora fuligena.</title>
        <authorList>
            <person name="Zaccaron A."/>
        </authorList>
    </citation>
    <scope>NUCLEOTIDE SEQUENCE</scope>
    <source>
        <strain evidence="2">PF001</strain>
    </source>
</reference>
<proteinExistence type="predicted"/>
<accession>A0A8H6RKN6</accession>
<keyword evidence="3" id="KW-1185">Reference proteome</keyword>
<comment type="caution">
    <text evidence="2">The sequence shown here is derived from an EMBL/GenBank/DDBJ whole genome shotgun (WGS) entry which is preliminary data.</text>
</comment>
<feature type="region of interest" description="Disordered" evidence="1">
    <location>
        <begin position="165"/>
        <end position="273"/>
    </location>
</feature>
<dbReference type="OrthoDB" id="6359816at2759"/>
<dbReference type="Proteomes" id="UP000660729">
    <property type="component" value="Unassembled WGS sequence"/>
</dbReference>
<feature type="compositionally biased region" description="Polar residues" evidence="1">
    <location>
        <begin position="196"/>
        <end position="205"/>
    </location>
</feature>